<dbReference type="AlphaFoldDB" id="A0A558A0Q6"/>
<feature type="transmembrane region" description="Helical" evidence="2">
    <location>
        <begin position="64"/>
        <end position="85"/>
    </location>
</feature>
<keyword evidence="2" id="KW-0472">Membrane</keyword>
<evidence type="ECO:0000256" key="1">
    <source>
        <dbReference type="ARBA" id="ARBA00022448"/>
    </source>
</evidence>
<evidence type="ECO:0000313" key="4">
    <source>
        <dbReference type="Proteomes" id="UP000320011"/>
    </source>
</evidence>
<proteinExistence type="predicted"/>
<evidence type="ECO:0000256" key="2">
    <source>
        <dbReference type="SAM" id="Phobius"/>
    </source>
</evidence>
<feature type="non-terminal residue" evidence="3">
    <location>
        <position position="1"/>
    </location>
</feature>
<protein>
    <submittedName>
        <fullName evidence="3">Branched-chain amino acid ABC transporter permease</fullName>
    </submittedName>
</protein>
<organism evidence="3 4">
    <name type="scientific">Amycolatopsis rhizosphaerae</name>
    <dbReference type="NCBI Taxonomy" id="2053003"/>
    <lineage>
        <taxon>Bacteria</taxon>
        <taxon>Bacillati</taxon>
        <taxon>Actinomycetota</taxon>
        <taxon>Actinomycetes</taxon>
        <taxon>Pseudonocardiales</taxon>
        <taxon>Pseudonocardiaceae</taxon>
        <taxon>Amycolatopsis</taxon>
    </lineage>
</organism>
<sequence>VGAVAGVLIAPSTFVSPTAFDATLVFGFTAAVIGGLDSPPGAVIGGLFLGLVLGYVSGYFGSDIVTLGALVVLIVVLMVRPNGLFGHGVRRRV</sequence>
<keyword evidence="1" id="KW-0813">Transport</keyword>
<reference evidence="3 4" key="2">
    <citation type="submission" date="2019-08" db="EMBL/GenBank/DDBJ databases">
        <title>Amycolatopsis acidicola sp. nov., isolated from peat swamp forest soil.</title>
        <authorList>
            <person name="Srisuk N."/>
        </authorList>
    </citation>
    <scope>NUCLEOTIDE SEQUENCE [LARGE SCALE GENOMIC DNA]</scope>
    <source>
        <strain evidence="3 4">TBRC 6029</strain>
    </source>
</reference>
<dbReference type="PANTHER" id="PTHR11795">
    <property type="entry name" value="BRANCHED-CHAIN AMINO ACID TRANSPORT SYSTEM PERMEASE PROTEIN LIVH"/>
    <property type="match status" value="1"/>
</dbReference>
<keyword evidence="2" id="KW-1133">Transmembrane helix</keyword>
<dbReference type="PANTHER" id="PTHR11795:SF451">
    <property type="entry name" value="ABC TRANSPORTER PERMEASE PROTEIN"/>
    <property type="match status" value="1"/>
</dbReference>
<keyword evidence="2" id="KW-0812">Transmembrane</keyword>
<comment type="caution">
    <text evidence="3">The sequence shown here is derived from an EMBL/GenBank/DDBJ whole genome shotgun (WGS) entry which is preliminary data.</text>
</comment>
<dbReference type="EMBL" id="VJWX01000707">
    <property type="protein sequence ID" value="TVT17834.1"/>
    <property type="molecule type" value="Genomic_DNA"/>
</dbReference>
<dbReference type="InterPro" id="IPR052157">
    <property type="entry name" value="BCAA_transport_permease"/>
</dbReference>
<gene>
    <name evidence="3" type="ORF">FNH05_35840</name>
</gene>
<keyword evidence="4" id="KW-1185">Reference proteome</keyword>
<dbReference type="Proteomes" id="UP000320011">
    <property type="component" value="Unassembled WGS sequence"/>
</dbReference>
<dbReference type="GO" id="GO:0022857">
    <property type="term" value="F:transmembrane transporter activity"/>
    <property type="evidence" value="ECO:0007669"/>
    <property type="project" value="TreeGrafter"/>
</dbReference>
<feature type="transmembrane region" description="Helical" evidence="2">
    <location>
        <begin position="14"/>
        <end position="34"/>
    </location>
</feature>
<evidence type="ECO:0000313" key="3">
    <source>
        <dbReference type="EMBL" id="TVT17834.1"/>
    </source>
</evidence>
<accession>A0A558A0Q6</accession>
<name>A0A558A0Q6_9PSEU</name>
<feature type="transmembrane region" description="Helical" evidence="2">
    <location>
        <begin position="41"/>
        <end position="58"/>
    </location>
</feature>
<dbReference type="GO" id="GO:0005886">
    <property type="term" value="C:plasma membrane"/>
    <property type="evidence" value="ECO:0007669"/>
    <property type="project" value="TreeGrafter"/>
</dbReference>
<reference evidence="3 4" key="1">
    <citation type="submission" date="2019-07" db="EMBL/GenBank/DDBJ databases">
        <authorList>
            <person name="Duangmal K."/>
            <person name="Teo W.F.A."/>
        </authorList>
    </citation>
    <scope>NUCLEOTIDE SEQUENCE [LARGE SCALE GENOMIC DNA]</scope>
    <source>
        <strain evidence="3 4">TBRC 6029</strain>
    </source>
</reference>